<keyword evidence="5" id="KW-1185">Reference proteome</keyword>
<proteinExistence type="predicted"/>
<reference evidence="4" key="1">
    <citation type="journal article" date="2023" name="G3 (Bethesda)">
        <title>Whole genome assembly and annotation of the endangered Caribbean coral Acropora cervicornis.</title>
        <authorList>
            <person name="Selwyn J.D."/>
            <person name="Vollmer S.V."/>
        </authorList>
    </citation>
    <scope>NUCLEOTIDE SEQUENCE</scope>
    <source>
        <strain evidence="4">K2</strain>
    </source>
</reference>
<keyword evidence="1" id="KW-0245">EGF-like domain</keyword>
<keyword evidence="2" id="KW-0732">Signal</keyword>
<dbReference type="EMBL" id="JARQWQ010000001">
    <property type="protein sequence ID" value="KAK2574194.1"/>
    <property type="molecule type" value="Genomic_DNA"/>
</dbReference>
<dbReference type="AlphaFoldDB" id="A0AAD9R713"/>
<keyword evidence="1" id="KW-1015">Disulfide bond</keyword>
<evidence type="ECO:0000259" key="3">
    <source>
        <dbReference type="PROSITE" id="PS50026"/>
    </source>
</evidence>
<comment type="caution">
    <text evidence="1">Lacks conserved residue(s) required for the propagation of feature annotation.</text>
</comment>
<evidence type="ECO:0000256" key="2">
    <source>
        <dbReference type="SAM" id="SignalP"/>
    </source>
</evidence>
<feature type="signal peptide" evidence="2">
    <location>
        <begin position="1"/>
        <end position="27"/>
    </location>
</feature>
<organism evidence="4 5">
    <name type="scientific">Acropora cervicornis</name>
    <name type="common">Staghorn coral</name>
    <dbReference type="NCBI Taxonomy" id="6130"/>
    <lineage>
        <taxon>Eukaryota</taxon>
        <taxon>Metazoa</taxon>
        <taxon>Cnidaria</taxon>
        <taxon>Anthozoa</taxon>
        <taxon>Hexacorallia</taxon>
        <taxon>Scleractinia</taxon>
        <taxon>Astrocoeniina</taxon>
        <taxon>Acroporidae</taxon>
        <taxon>Acropora</taxon>
    </lineage>
</organism>
<accession>A0AAD9R713</accession>
<gene>
    <name evidence="4" type="ORF">P5673_000329</name>
</gene>
<dbReference type="NCBIfam" id="NF040941">
    <property type="entry name" value="GGGWT_bact"/>
    <property type="match status" value="1"/>
</dbReference>
<reference evidence="4" key="2">
    <citation type="journal article" date="2023" name="Science">
        <title>Genomic signatures of disease resistance in endangered staghorn corals.</title>
        <authorList>
            <person name="Vollmer S.V."/>
            <person name="Selwyn J.D."/>
            <person name="Despard B.A."/>
            <person name="Roesel C.L."/>
        </authorList>
    </citation>
    <scope>NUCLEOTIDE SEQUENCE</scope>
    <source>
        <strain evidence="4">K2</strain>
    </source>
</reference>
<dbReference type="PROSITE" id="PS50026">
    <property type="entry name" value="EGF_3"/>
    <property type="match status" value="1"/>
</dbReference>
<name>A0AAD9R713_ACRCE</name>
<sequence length="348" mass="38580">MRKIFHSATTVLKICTLLGIQYFACSALDDRIITFKEPILDKALKGQEISSVKVPNKGSCRVNCYLNPDCVSINMGPLTEGMRTNGYTYLEIENPCSSSPCLNGGTCQAGFTSKGFRCQCINSSFANHRCEMEAKYCSHLKRLSPETVSGTYLIDPDGKGNLAPFTVTGDMTDKTGVGVTVVGHDSEERTLVDGCDPPGCYSRDIGYIRASPSQLVSLSEASSHCEQFIKYECFHSKLLKVKYRNNNRKGPFGWWVSRNSTQMTYWGGAEPGSNKCARGMNDTCKIQNARCNCDQNNAKWREDCGYLTDKSTLPVTQLRFGDIGLRKSGTLDERCYHTLGKFKCYGTN</sequence>
<dbReference type="Proteomes" id="UP001249851">
    <property type="component" value="Unassembled WGS sequence"/>
</dbReference>
<feature type="domain" description="EGF-like" evidence="3">
    <location>
        <begin position="92"/>
        <end position="131"/>
    </location>
</feature>
<evidence type="ECO:0000256" key="1">
    <source>
        <dbReference type="PROSITE-ProRule" id="PRU00076"/>
    </source>
</evidence>
<protein>
    <submittedName>
        <fullName evidence="4">Neurexin-4</fullName>
    </submittedName>
</protein>
<dbReference type="SUPFAM" id="SSF57196">
    <property type="entry name" value="EGF/Laminin"/>
    <property type="match status" value="1"/>
</dbReference>
<evidence type="ECO:0000313" key="4">
    <source>
        <dbReference type="EMBL" id="KAK2574194.1"/>
    </source>
</evidence>
<comment type="caution">
    <text evidence="4">The sequence shown here is derived from an EMBL/GenBank/DDBJ whole genome shotgun (WGS) entry which is preliminary data.</text>
</comment>
<dbReference type="InterPro" id="IPR000742">
    <property type="entry name" value="EGF"/>
</dbReference>
<dbReference type="Gene3D" id="2.60.120.1000">
    <property type="match status" value="1"/>
</dbReference>
<feature type="disulfide bond" evidence="1">
    <location>
        <begin position="101"/>
        <end position="118"/>
    </location>
</feature>
<evidence type="ECO:0000313" key="5">
    <source>
        <dbReference type="Proteomes" id="UP001249851"/>
    </source>
</evidence>
<feature type="chain" id="PRO_5042136903" evidence="2">
    <location>
        <begin position="28"/>
        <end position="348"/>
    </location>
</feature>